<dbReference type="Gene3D" id="3.40.50.300">
    <property type="entry name" value="P-loop containing nucleotide triphosphate hydrolases"/>
    <property type="match status" value="1"/>
</dbReference>
<dbReference type="InterPro" id="IPR003593">
    <property type="entry name" value="AAA+_ATPase"/>
</dbReference>
<evidence type="ECO:0000313" key="9">
    <source>
        <dbReference type="Proteomes" id="UP001642487"/>
    </source>
</evidence>
<evidence type="ECO:0000256" key="4">
    <source>
        <dbReference type="ARBA" id="ARBA00022842"/>
    </source>
</evidence>
<evidence type="ECO:0000256" key="3">
    <source>
        <dbReference type="ARBA" id="ARBA00022801"/>
    </source>
</evidence>
<dbReference type="InterPro" id="IPR058017">
    <property type="entry name" value="At3g28540-like_C"/>
</dbReference>
<protein>
    <recommendedName>
        <fullName evidence="7">AAA+ ATPase domain-containing protein</fullName>
    </recommendedName>
</protein>
<dbReference type="SUPFAM" id="SSF52540">
    <property type="entry name" value="P-loop containing nucleoside triphosphate hydrolases"/>
    <property type="match status" value="1"/>
</dbReference>
<feature type="domain" description="AAA+ ATPase" evidence="7">
    <location>
        <begin position="247"/>
        <end position="385"/>
    </location>
</feature>
<dbReference type="Proteomes" id="UP001642487">
    <property type="component" value="Chromosome 3"/>
</dbReference>
<comment type="catalytic activity">
    <reaction evidence="5">
        <text>ATP + H2O = ADP + phosphate + H(+)</text>
        <dbReference type="Rhea" id="RHEA:13065"/>
        <dbReference type="ChEBI" id="CHEBI:15377"/>
        <dbReference type="ChEBI" id="CHEBI:15378"/>
        <dbReference type="ChEBI" id="CHEBI:30616"/>
        <dbReference type="ChEBI" id="CHEBI:43474"/>
        <dbReference type="ChEBI" id="CHEBI:456216"/>
    </reaction>
</comment>
<keyword evidence="6" id="KW-0067">ATP-binding</keyword>
<evidence type="ECO:0000313" key="8">
    <source>
        <dbReference type="EMBL" id="CAK9317267.1"/>
    </source>
</evidence>
<evidence type="ECO:0000256" key="5">
    <source>
        <dbReference type="ARBA" id="ARBA00049360"/>
    </source>
</evidence>
<dbReference type="Pfam" id="PF25568">
    <property type="entry name" value="AAA_lid_At3g28540"/>
    <property type="match status" value="1"/>
</dbReference>
<proteinExistence type="inferred from homology"/>
<dbReference type="CDD" id="cd19510">
    <property type="entry name" value="RecA-like_BCS1"/>
    <property type="match status" value="1"/>
</dbReference>
<dbReference type="PROSITE" id="PS00674">
    <property type="entry name" value="AAA"/>
    <property type="match status" value="1"/>
</dbReference>
<keyword evidence="3" id="KW-0378">Hydrolase</keyword>
<organism evidence="8 9">
    <name type="scientific">Citrullus colocynthis</name>
    <name type="common">colocynth</name>
    <dbReference type="NCBI Taxonomy" id="252529"/>
    <lineage>
        <taxon>Eukaryota</taxon>
        <taxon>Viridiplantae</taxon>
        <taxon>Streptophyta</taxon>
        <taxon>Embryophyta</taxon>
        <taxon>Tracheophyta</taxon>
        <taxon>Spermatophyta</taxon>
        <taxon>Magnoliopsida</taxon>
        <taxon>eudicotyledons</taxon>
        <taxon>Gunneridae</taxon>
        <taxon>Pentapetalae</taxon>
        <taxon>rosids</taxon>
        <taxon>fabids</taxon>
        <taxon>Cucurbitales</taxon>
        <taxon>Cucurbitaceae</taxon>
        <taxon>Benincaseae</taxon>
        <taxon>Citrullus</taxon>
    </lineage>
</organism>
<dbReference type="Pfam" id="PF00004">
    <property type="entry name" value="AAA"/>
    <property type="match status" value="1"/>
</dbReference>
<sequence>MMVSSQESLPSARTILSVVASLTASAVLLRSFYNELIPDAVRDYFFARLHDFSSRFSSQLIIIIEELDGLTANQMFNAANVYLGTKLSSSSRRIKVHKPEKEKELAVTIDRNQELIDIFEGVNFKWVLVSSRIEKPISSKNRDGNAHERSDMRHFELSFHKKHRDMALRFYLLHILREANAIRDEKKVVKLHTIDYSGTDYWGSIDLNHPATFDTIAMNPETKKALIDDLNKFIERKEYYKRVGKAWKRGYLLYGPPGTGKSSLVAAMANYLKFDIYDMDLREVQCNSDLRRLLIGTGSRSILVIEDVDCSIELQDRSSDSENQTKSAEDEKITLSGLLNFIDGLWSSCGDERIVVLTTNHLERLDPALLRPGRMDLHLHMSFCDFSSFKILAYNYLLIHEHPLFEEIEELLNKVEATPAELAGELMKSDDVTSSLQGLIQCLHGKKGKTRLPDLRIDAGKP</sequence>
<evidence type="ECO:0000256" key="1">
    <source>
        <dbReference type="ARBA" id="ARBA00001946"/>
    </source>
</evidence>
<accession>A0ABP0Y9V4</accession>
<dbReference type="InterPro" id="IPR003959">
    <property type="entry name" value="ATPase_AAA_core"/>
</dbReference>
<evidence type="ECO:0000256" key="2">
    <source>
        <dbReference type="ARBA" id="ARBA00007448"/>
    </source>
</evidence>
<keyword evidence="6" id="KW-0547">Nucleotide-binding</keyword>
<keyword evidence="4" id="KW-0460">Magnesium</keyword>
<comment type="cofactor">
    <cofactor evidence="1">
        <name>Mg(2+)</name>
        <dbReference type="ChEBI" id="CHEBI:18420"/>
    </cofactor>
</comment>
<dbReference type="Pfam" id="PF14363">
    <property type="entry name" value="AAA_assoc"/>
    <property type="match status" value="1"/>
</dbReference>
<name>A0ABP0Y9V4_9ROSI</name>
<dbReference type="InterPro" id="IPR003960">
    <property type="entry name" value="ATPase_AAA_CS"/>
</dbReference>
<dbReference type="InterPro" id="IPR025753">
    <property type="entry name" value="AAA_N_dom"/>
</dbReference>
<evidence type="ECO:0000259" key="7">
    <source>
        <dbReference type="SMART" id="SM00382"/>
    </source>
</evidence>
<reference evidence="8 9" key="1">
    <citation type="submission" date="2024-03" db="EMBL/GenBank/DDBJ databases">
        <authorList>
            <person name="Gkanogiannis A."/>
            <person name="Becerra Lopez-Lavalle L."/>
        </authorList>
    </citation>
    <scope>NUCLEOTIDE SEQUENCE [LARGE SCALE GENOMIC DNA]</scope>
</reference>
<dbReference type="InterPro" id="IPR050747">
    <property type="entry name" value="Mitochondrial_chaperone_BCS1"/>
</dbReference>
<dbReference type="EMBL" id="OZ021737">
    <property type="protein sequence ID" value="CAK9317267.1"/>
    <property type="molecule type" value="Genomic_DNA"/>
</dbReference>
<gene>
    <name evidence="8" type="ORF">CITCOLO1_LOCUS9169</name>
</gene>
<dbReference type="Gene3D" id="6.10.280.40">
    <property type="match status" value="1"/>
</dbReference>
<comment type="similarity">
    <text evidence="2">Belongs to the AAA ATPase family. BCS1 subfamily.</text>
</comment>
<keyword evidence="9" id="KW-1185">Reference proteome</keyword>
<dbReference type="InterPro" id="IPR027417">
    <property type="entry name" value="P-loop_NTPase"/>
</dbReference>
<dbReference type="PANTHER" id="PTHR23070">
    <property type="entry name" value="BCS1 AAA-TYPE ATPASE"/>
    <property type="match status" value="1"/>
</dbReference>
<evidence type="ECO:0000256" key="6">
    <source>
        <dbReference type="RuleBase" id="RU003651"/>
    </source>
</evidence>
<dbReference type="SMART" id="SM00382">
    <property type="entry name" value="AAA"/>
    <property type="match status" value="1"/>
</dbReference>